<evidence type="ECO:0000256" key="8">
    <source>
        <dbReference type="ARBA" id="ARBA00022842"/>
    </source>
</evidence>
<evidence type="ECO:0000256" key="9">
    <source>
        <dbReference type="ARBA" id="ARBA00031547"/>
    </source>
</evidence>
<dbReference type="Pfam" id="PF02696">
    <property type="entry name" value="SelO"/>
    <property type="match status" value="1"/>
</dbReference>
<protein>
    <recommendedName>
        <fullName evidence="9">Selenoprotein O</fullName>
    </recommendedName>
</protein>
<feature type="region of interest" description="Disordered" evidence="10">
    <location>
        <begin position="128"/>
        <end position="147"/>
    </location>
</feature>
<evidence type="ECO:0000256" key="1">
    <source>
        <dbReference type="ARBA" id="ARBA00001946"/>
    </source>
</evidence>
<evidence type="ECO:0000256" key="10">
    <source>
        <dbReference type="SAM" id="MobiDB-lite"/>
    </source>
</evidence>
<dbReference type="GO" id="GO:0070733">
    <property type="term" value="F:AMPylase activity"/>
    <property type="evidence" value="ECO:0007669"/>
    <property type="project" value="TreeGrafter"/>
</dbReference>
<dbReference type="OrthoDB" id="10254721at2759"/>
<dbReference type="AlphaFoldDB" id="A0A2S5B914"/>
<organism evidence="11 12">
    <name type="scientific">Rhodotorula taiwanensis</name>
    <dbReference type="NCBI Taxonomy" id="741276"/>
    <lineage>
        <taxon>Eukaryota</taxon>
        <taxon>Fungi</taxon>
        <taxon>Dikarya</taxon>
        <taxon>Basidiomycota</taxon>
        <taxon>Pucciniomycotina</taxon>
        <taxon>Microbotryomycetes</taxon>
        <taxon>Sporidiobolales</taxon>
        <taxon>Sporidiobolaceae</taxon>
        <taxon>Rhodotorula</taxon>
    </lineage>
</organism>
<evidence type="ECO:0000256" key="2">
    <source>
        <dbReference type="ARBA" id="ARBA00009747"/>
    </source>
</evidence>
<dbReference type="InterPro" id="IPR003846">
    <property type="entry name" value="SelO"/>
</dbReference>
<dbReference type="GO" id="GO:0005524">
    <property type="term" value="F:ATP binding"/>
    <property type="evidence" value="ECO:0007669"/>
    <property type="project" value="UniProtKB-KW"/>
</dbReference>
<keyword evidence="7" id="KW-0067">ATP-binding</keyword>
<dbReference type="EMBL" id="PJQD01000038">
    <property type="protein sequence ID" value="POY73266.1"/>
    <property type="molecule type" value="Genomic_DNA"/>
</dbReference>
<keyword evidence="12" id="KW-1185">Reference proteome</keyword>
<proteinExistence type="inferred from homology"/>
<evidence type="ECO:0000313" key="11">
    <source>
        <dbReference type="EMBL" id="POY73266.1"/>
    </source>
</evidence>
<comment type="caution">
    <text evidence="11">The sequence shown here is derived from an EMBL/GenBank/DDBJ whole genome shotgun (WGS) entry which is preliminary data.</text>
</comment>
<comment type="similarity">
    <text evidence="2">Belongs to the SELO family.</text>
</comment>
<dbReference type="STRING" id="741276.A0A2S5B914"/>
<comment type="cofactor">
    <cofactor evidence="1">
        <name>Mg(2+)</name>
        <dbReference type="ChEBI" id="CHEBI:18420"/>
    </cofactor>
</comment>
<evidence type="ECO:0000256" key="4">
    <source>
        <dbReference type="ARBA" id="ARBA00022695"/>
    </source>
</evidence>
<keyword evidence="5" id="KW-0479">Metal-binding</keyword>
<accession>A0A2S5B914</accession>
<dbReference type="Proteomes" id="UP000237144">
    <property type="component" value="Unassembled WGS sequence"/>
</dbReference>
<keyword evidence="8" id="KW-0460">Magnesium</keyword>
<evidence type="ECO:0000256" key="6">
    <source>
        <dbReference type="ARBA" id="ARBA00022741"/>
    </source>
</evidence>
<keyword evidence="3" id="KW-0808">Transferase</keyword>
<dbReference type="HAMAP" id="MF_00692">
    <property type="entry name" value="SelO"/>
    <property type="match status" value="1"/>
</dbReference>
<dbReference type="GO" id="GO:0046872">
    <property type="term" value="F:metal ion binding"/>
    <property type="evidence" value="ECO:0007669"/>
    <property type="project" value="UniProtKB-KW"/>
</dbReference>
<dbReference type="PANTHER" id="PTHR32057">
    <property type="entry name" value="PROTEIN ADENYLYLTRANSFERASE SELO, MITOCHONDRIAL"/>
    <property type="match status" value="1"/>
</dbReference>
<evidence type="ECO:0000256" key="5">
    <source>
        <dbReference type="ARBA" id="ARBA00022723"/>
    </source>
</evidence>
<keyword evidence="4" id="KW-0548">Nucleotidyltransferase</keyword>
<evidence type="ECO:0000256" key="7">
    <source>
        <dbReference type="ARBA" id="ARBA00022840"/>
    </source>
</evidence>
<evidence type="ECO:0000313" key="12">
    <source>
        <dbReference type="Proteomes" id="UP000237144"/>
    </source>
</evidence>
<feature type="compositionally biased region" description="Polar residues" evidence="10">
    <location>
        <begin position="136"/>
        <end position="147"/>
    </location>
</feature>
<name>A0A2S5B914_9BASI</name>
<dbReference type="GO" id="GO:0005739">
    <property type="term" value="C:mitochondrion"/>
    <property type="evidence" value="ECO:0007669"/>
    <property type="project" value="TreeGrafter"/>
</dbReference>
<reference evidence="11 12" key="1">
    <citation type="journal article" date="2018" name="Front. Microbiol.">
        <title>Prospects for Fungal Bioremediation of Acidic Radioactive Waste Sites: Characterization and Genome Sequence of Rhodotorula taiwanensis MD1149.</title>
        <authorList>
            <person name="Tkavc R."/>
            <person name="Matrosova V.Y."/>
            <person name="Grichenko O.E."/>
            <person name="Gostincar C."/>
            <person name="Volpe R.P."/>
            <person name="Klimenkova P."/>
            <person name="Gaidamakova E.K."/>
            <person name="Zhou C.E."/>
            <person name="Stewart B.J."/>
            <person name="Lyman M.G."/>
            <person name="Malfatti S.A."/>
            <person name="Rubinfeld B."/>
            <person name="Courtot M."/>
            <person name="Singh J."/>
            <person name="Dalgard C.L."/>
            <person name="Hamilton T."/>
            <person name="Frey K.G."/>
            <person name="Gunde-Cimerman N."/>
            <person name="Dugan L."/>
            <person name="Daly M.J."/>
        </authorList>
    </citation>
    <scope>NUCLEOTIDE SEQUENCE [LARGE SCALE GENOMIC DNA]</scope>
    <source>
        <strain evidence="11 12">MD1149</strain>
    </source>
</reference>
<gene>
    <name evidence="11" type="ORF">BMF94_3600</name>
</gene>
<sequence>MSSTAMASNEKQSLLSLPVSSHAPIYHLPPDPLFPTPASLLRLAEYDAPPEFGQDGPVALKEGDPVPPSMLRRSRQIRRGGCFTYVSPLPIEFPYDIREEEDETRTNSAKPSTIETVLAEYEVSTQCPVRDAGTSAPASESTAFSSSVRDSSRFPRARLLSLNRTLADDWLPQLDLGQEGDQVRQQAIDVMAGKTVLAREPRSDAQDLPDKNGFAPWSLCYAGHQFGSFAGQLGDGRAISILSTPATPEVAAKTGFRAIELQLKGAGRTPYSRFADGLAVLRSSIREYLGAEAVAALGVPTSRALALVHLPDVKVRRERMENAAIVTRVAGSWIRIGSFEQQAYRGETDSLRALSYYVAREVFALGDVNSAGTAASRSLSLNVLREVARRNALMVAGWQSYGFCHGVINTDNVAINGSTIDYGPYAFMDIFDPSHICNHSDDLGRYKFSNQPTMVLFAVSKLGEALSELIGAEVELAEREADGAGFAEVSEGWAGEGEGSDDMERWRERGLQEVEKVKNDFVQIFRDEYERLMRLRLGLTQGEDDDFQLVSRWLDLLAQSELDFTSSHRLLSQFSSTSDPSFERFLSAFLPASAPTNSRSDWTGWFESYEARLAREGEAACTGRRERMNAVNPRFCLRQWVLEETIRKCDREPDGPGGGIEQLERVLAMSLNPFEAYGEPDVAQGETGEGACPTKEEQERQRLCGIGSEELLGFQCSCSS</sequence>
<evidence type="ECO:0000256" key="3">
    <source>
        <dbReference type="ARBA" id="ARBA00022679"/>
    </source>
</evidence>
<dbReference type="PANTHER" id="PTHR32057:SF14">
    <property type="entry name" value="PROTEIN ADENYLYLTRANSFERASE SELO, MITOCHONDRIAL"/>
    <property type="match status" value="1"/>
</dbReference>
<keyword evidence="6" id="KW-0547">Nucleotide-binding</keyword>